<feature type="domain" description="Nephrocystin 3-like N-terminal" evidence="4">
    <location>
        <begin position="254"/>
        <end position="406"/>
    </location>
</feature>
<name>A0A9W9R322_PENBR</name>
<dbReference type="Proteomes" id="UP001147695">
    <property type="component" value="Unassembled WGS sequence"/>
</dbReference>
<dbReference type="Pfam" id="PF17109">
    <property type="entry name" value="Goodbye"/>
    <property type="match status" value="1"/>
</dbReference>
<dbReference type="PANTHER" id="PTHR10039:SF17">
    <property type="entry name" value="FUNGAL STAND N-TERMINAL GOODBYE DOMAIN-CONTAINING PROTEIN-RELATED"/>
    <property type="match status" value="1"/>
</dbReference>
<protein>
    <recommendedName>
        <fullName evidence="7">Fungal STAND N-terminal Goodbye domain-containing protein</fullName>
    </recommendedName>
</protein>
<organism evidence="5 6">
    <name type="scientific">Penicillium brevicompactum</name>
    <dbReference type="NCBI Taxonomy" id="5074"/>
    <lineage>
        <taxon>Eukaryota</taxon>
        <taxon>Fungi</taxon>
        <taxon>Dikarya</taxon>
        <taxon>Ascomycota</taxon>
        <taxon>Pezizomycotina</taxon>
        <taxon>Eurotiomycetes</taxon>
        <taxon>Eurotiomycetidae</taxon>
        <taxon>Eurotiales</taxon>
        <taxon>Aspergillaceae</taxon>
        <taxon>Penicillium</taxon>
    </lineage>
</organism>
<dbReference type="InterPro" id="IPR056884">
    <property type="entry name" value="NPHP3-like_N"/>
</dbReference>
<evidence type="ECO:0000259" key="3">
    <source>
        <dbReference type="Pfam" id="PF17109"/>
    </source>
</evidence>
<dbReference type="Pfam" id="PF24883">
    <property type="entry name" value="NPHP3_N"/>
    <property type="match status" value="1"/>
</dbReference>
<dbReference type="SUPFAM" id="SSF52540">
    <property type="entry name" value="P-loop containing nucleoside triphosphate hydrolases"/>
    <property type="match status" value="1"/>
</dbReference>
<dbReference type="InterPro" id="IPR011990">
    <property type="entry name" value="TPR-like_helical_dom_sf"/>
</dbReference>
<feature type="repeat" description="TPR" evidence="2">
    <location>
        <begin position="859"/>
        <end position="892"/>
    </location>
</feature>
<reference evidence="5" key="1">
    <citation type="submission" date="2022-12" db="EMBL/GenBank/DDBJ databases">
        <authorList>
            <person name="Petersen C."/>
        </authorList>
    </citation>
    <scope>NUCLEOTIDE SEQUENCE</scope>
    <source>
        <strain evidence="5">IBT 35673</strain>
    </source>
</reference>
<keyword evidence="1" id="KW-0677">Repeat</keyword>
<gene>
    <name evidence="5" type="ORF">N7452_001689</name>
</gene>
<proteinExistence type="predicted"/>
<dbReference type="InterPro" id="IPR031350">
    <property type="entry name" value="Goodbye_dom"/>
</dbReference>
<evidence type="ECO:0000313" key="6">
    <source>
        <dbReference type="Proteomes" id="UP001147695"/>
    </source>
</evidence>
<evidence type="ECO:0000256" key="1">
    <source>
        <dbReference type="ARBA" id="ARBA00022737"/>
    </source>
</evidence>
<dbReference type="SUPFAM" id="SSF48452">
    <property type="entry name" value="TPR-like"/>
    <property type="match status" value="1"/>
</dbReference>
<dbReference type="Gene3D" id="3.40.50.300">
    <property type="entry name" value="P-loop containing nucleotide triphosphate hydrolases"/>
    <property type="match status" value="1"/>
</dbReference>
<dbReference type="PROSITE" id="PS50005">
    <property type="entry name" value="TPR"/>
    <property type="match status" value="1"/>
</dbReference>
<evidence type="ECO:0000256" key="2">
    <source>
        <dbReference type="PROSITE-ProRule" id="PRU00339"/>
    </source>
</evidence>
<keyword evidence="2" id="KW-0802">TPR repeat</keyword>
<reference evidence="5" key="2">
    <citation type="journal article" date="2023" name="IMA Fungus">
        <title>Comparative genomic study of the Penicillium genus elucidates a diverse pangenome and 15 lateral gene transfer events.</title>
        <authorList>
            <person name="Petersen C."/>
            <person name="Sorensen T."/>
            <person name="Nielsen M.R."/>
            <person name="Sondergaard T.E."/>
            <person name="Sorensen J.L."/>
            <person name="Fitzpatrick D.A."/>
            <person name="Frisvad J.C."/>
            <person name="Nielsen K.L."/>
        </authorList>
    </citation>
    <scope>NUCLEOTIDE SEQUENCE</scope>
    <source>
        <strain evidence="5">IBT 35673</strain>
    </source>
</reference>
<dbReference type="Gene3D" id="1.25.40.10">
    <property type="entry name" value="Tetratricopeptide repeat domain"/>
    <property type="match status" value="1"/>
</dbReference>
<dbReference type="PANTHER" id="PTHR10039">
    <property type="entry name" value="AMELOGENIN"/>
    <property type="match status" value="1"/>
</dbReference>
<dbReference type="EMBL" id="JAPZBQ010000001">
    <property type="protein sequence ID" value="KAJ5352715.1"/>
    <property type="molecule type" value="Genomic_DNA"/>
</dbReference>
<evidence type="ECO:0000259" key="4">
    <source>
        <dbReference type="Pfam" id="PF24883"/>
    </source>
</evidence>
<dbReference type="InterPro" id="IPR019734">
    <property type="entry name" value="TPR_rpt"/>
</dbReference>
<sequence>MAGVTLEQSLRDYQSSTNTNLSDVVGSKTFTNDLTKFKKAVLRANADFHHHQGESIWPTLARILAPFQTLGTVATSALSLTPFAPASLILGATLHLVNVTRQMIEAYSTIGNILEQIADIMDRLKIHNEAQVMRAELRDYVQQMMGVIVEVLGLASKCIGDQKGKVRAKEFFQRALLGKKAPVEEKMMVLRGLAEKEVPLVLALANSGIEGIKTSMSQERLQIRMEKILQLELWTAMKQHHENIKGSTRDGMSTDWIIDEPKVQRWMEVQQPNTKSAMIWIKGERGTGKSYAASHLIRTLLKENRSITTYFYVQGHEKRQDLASSIFTCIALQLVEKSKGFREIANEAFVDPDVDWNPETIWKKLFVSFLRKDRRWRTFIVIDGLDAADPTEQDLLLSKLKSLQESTFKGRYLFHVAIFARPSLSLNHDIWTTKNSIFQVPEEKIRSNVAKFIETKLSALARFSSLTTEDRDLKVNQLSTEIRADFALAGLVVTQAQVYRNSERDLMGFLDRPISPDIRHHVRDILSQVDSAIYHKRNWISTLQWIACACRMLTVNEVLFLRHVDLNSDALSLPERLSSKDLKSENQSILIFTSQASSSQSNLSLVELKSGMFRDYLVQEDNDVLRDPNDPYSIQKSKAHATIAGVCLRRLTLEQEKSSRFSKKDIMEYAADHVIDHLRTVRNGGILGPGENMQLANQIRKLLNHPAFIQRWYDSVSKQRRMDIIKLLLHDDEILERINNWCPNLSLSAHDLYAPFAQLCNKAWMQGSDMDTQFCLLFLQNYDSLELPIDKRANDKPIEISELKGEQILHLAEKASEENSEMAQNSDWQLRIGDTLMKANHLKDARAQYERVEKASNNYMAKYRLALLFAEEGNIEKAVQKAEEALSCAPEANAMDQSNIYASLHGWQSGRGKTSDALDAARQAHELDPKNLEKLEMYFLALGRAKKWKLILTLCEKFNSSESTSTDLTRLLLGWEEGHDILTRAVSANKEYRGLAEDIFKSLVDDAKQEGDSMGAVWEEYQRGLFYYRLAKSENEHLRIWEQLPSHVDSHTTETEMYAQQLQCQALSGAYYRLAVNSNSKQDIKHWVSKLESLAGVPSGTSTPESNMEDRAQAAVVLGRWRRKNEGVKSRELKLLFQSRICQGIQILEDDDPLNDSDGYAILAQSLLWSGNTNDALRVFAAGMLPLATSLQWTKEPKNARDRSIRVTIKAMKLPFKCHGKLRCEPDKWLAFYVCRDCPDKSFCVTCLTGGSTRACDESHHMLEVFLRGREIGKPMAKFEGSVLEVDKKWLGNLKKSWDITDETKAARSLSDPPIISRRRQTMRSTVG</sequence>
<evidence type="ECO:0008006" key="7">
    <source>
        <dbReference type="Google" id="ProtNLM"/>
    </source>
</evidence>
<comment type="caution">
    <text evidence="5">The sequence shown here is derived from an EMBL/GenBank/DDBJ whole genome shotgun (WGS) entry which is preliminary data.</text>
</comment>
<evidence type="ECO:0000313" key="5">
    <source>
        <dbReference type="EMBL" id="KAJ5352715.1"/>
    </source>
</evidence>
<feature type="domain" description="Fungal STAND N-terminal Goodbye" evidence="3">
    <location>
        <begin position="8"/>
        <end position="127"/>
    </location>
</feature>
<dbReference type="InterPro" id="IPR027417">
    <property type="entry name" value="P-loop_NTPase"/>
</dbReference>
<accession>A0A9W9R322</accession>